<dbReference type="InterPro" id="IPR004875">
    <property type="entry name" value="DDE_SF_endonuclease_dom"/>
</dbReference>
<evidence type="ECO:0000313" key="2">
    <source>
        <dbReference type="EMBL" id="KAL0818763.1"/>
    </source>
</evidence>
<dbReference type="EMBL" id="JBEDNZ010000021">
    <property type="protein sequence ID" value="KAL0818763.1"/>
    <property type="molecule type" value="Genomic_DNA"/>
</dbReference>
<protein>
    <recommendedName>
        <fullName evidence="1">DDE-1 domain-containing protein</fullName>
    </recommendedName>
</protein>
<dbReference type="Proteomes" id="UP001549921">
    <property type="component" value="Unassembled WGS sequence"/>
</dbReference>
<dbReference type="PANTHER" id="PTHR19303">
    <property type="entry name" value="TRANSPOSON"/>
    <property type="match status" value="1"/>
</dbReference>
<evidence type="ECO:0000313" key="3">
    <source>
        <dbReference type="Proteomes" id="UP001549921"/>
    </source>
</evidence>
<dbReference type="Pfam" id="PF03184">
    <property type="entry name" value="DDE_1"/>
    <property type="match status" value="1"/>
</dbReference>
<dbReference type="PANTHER" id="PTHR19303:SF71">
    <property type="entry name" value="ZINC FINGER PHD-TYPE DOMAIN-CONTAINING PROTEIN"/>
    <property type="match status" value="1"/>
</dbReference>
<dbReference type="AlphaFoldDB" id="A0ABD0SFZ2"/>
<proteinExistence type="predicted"/>
<name>A0ABD0SFZ2_LOXSC</name>
<sequence length="234" mass="26871">MFGSTYICETSFSKMIFFKTYRSRLTDAHLEDNLRISFAEYVEKNNMSTPFTNNIPGPDWFINFRKRHGLSIKKPQPVEYVRKKMTDPFVVSEFFTLLKKTLTDYDLFEKPGLISNLDETSLSLDPTKTKVVGKINKPCSVGHVGQGKKISLSLGHERPVLLVYDGHSTHVDTNVVELAMKNEIIILKLTPHTSHLLQPLDVAVFKSFKTNWDKKLVEWQRHNIGKKMPKNVSV</sequence>
<feature type="domain" description="DDE-1" evidence="1">
    <location>
        <begin position="156"/>
        <end position="220"/>
    </location>
</feature>
<comment type="caution">
    <text evidence="2">The sequence shown here is derived from an EMBL/GenBank/DDBJ whole genome shotgun (WGS) entry which is preliminary data.</text>
</comment>
<dbReference type="InterPro" id="IPR050863">
    <property type="entry name" value="CenT-Element_Derived"/>
</dbReference>
<reference evidence="2 3" key="1">
    <citation type="submission" date="2024-06" db="EMBL/GenBank/DDBJ databases">
        <title>A chromosome-level genome assembly of beet webworm, Loxostege sticticalis.</title>
        <authorList>
            <person name="Zhang Y."/>
        </authorList>
    </citation>
    <scope>NUCLEOTIDE SEQUENCE [LARGE SCALE GENOMIC DNA]</scope>
    <source>
        <strain evidence="2">AQ028</strain>
        <tissue evidence="2">Male pupae</tissue>
    </source>
</reference>
<organism evidence="2 3">
    <name type="scientific">Loxostege sticticalis</name>
    <name type="common">Beet webworm moth</name>
    <dbReference type="NCBI Taxonomy" id="481309"/>
    <lineage>
        <taxon>Eukaryota</taxon>
        <taxon>Metazoa</taxon>
        <taxon>Ecdysozoa</taxon>
        <taxon>Arthropoda</taxon>
        <taxon>Hexapoda</taxon>
        <taxon>Insecta</taxon>
        <taxon>Pterygota</taxon>
        <taxon>Neoptera</taxon>
        <taxon>Endopterygota</taxon>
        <taxon>Lepidoptera</taxon>
        <taxon>Glossata</taxon>
        <taxon>Ditrysia</taxon>
        <taxon>Pyraloidea</taxon>
        <taxon>Crambidae</taxon>
        <taxon>Pyraustinae</taxon>
        <taxon>Loxostege</taxon>
    </lineage>
</organism>
<evidence type="ECO:0000259" key="1">
    <source>
        <dbReference type="Pfam" id="PF03184"/>
    </source>
</evidence>
<accession>A0ABD0SFZ2</accession>
<gene>
    <name evidence="2" type="ORF">ABMA28_008090</name>
</gene>